<feature type="domain" description="Flagellar basal body rod protein N-terminal" evidence="7">
    <location>
        <begin position="5"/>
        <end position="35"/>
    </location>
</feature>
<dbReference type="GO" id="GO:0030694">
    <property type="term" value="C:bacterial-type flagellum basal body, rod"/>
    <property type="evidence" value="ECO:0007669"/>
    <property type="project" value="UniProtKB-UniRule"/>
</dbReference>
<protein>
    <recommendedName>
        <fullName evidence="5 6">Flagellar basal-body rod protein FlgF</fullName>
    </recommendedName>
</protein>
<evidence type="ECO:0000256" key="3">
    <source>
        <dbReference type="ARBA" id="ARBA00023143"/>
    </source>
</evidence>
<dbReference type="GeneID" id="58229902"/>
<dbReference type="eggNOG" id="COG4787">
    <property type="taxonomic scope" value="Bacteria"/>
</dbReference>
<comment type="subunit">
    <text evidence="4 6">The basal body constitutes a major portion of the flagellar organelle and consists of five rings (E,L,P,S, and M) mounted on a central rod. The rod consists of about 26 subunits of FlgG in the distal portion, and FlgB, FlgC and FlgF are thought to build up the proximal portion of the rod with about 6 subunits each.</text>
</comment>
<dbReference type="InterPro" id="IPR010930">
    <property type="entry name" value="Flg_bb/hook_C_dom"/>
</dbReference>
<reference evidence="11" key="4">
    <citation type="submission" date="2019-09" db="EMBL/GenBank/DDBJ databases">
        <title>Co-occurence of chitin degradation, pigmentation and bioactivity in marine Pseudoalteromonas.</title>
        <authorList>
            <person name="Sonnenschein E.C."/>
            <person name="Bech P.K."/>
        </authorList>
    </citation>
    <scope>NUCLEOTIDE SEQUENCE</scope>
    <source>
        <strain evidence="11">S2897</strain>
    </source>
</reference>
<dbReference type="Proteomes" id="UP000305874">
    <property type="component" value="Unassembled WGS sequence"/>
</dbReference>
<organism evidence="10 12">
    <name type="scientific">Pseudoalteromonas ruthenica</name>
    <dbReference type="NCBI Taxonomy" id="151081"/>
    <lineage>
        <taxon>Bacteria</taxon>
        <taxon>Pseudomonadati</taxon>
        <taxon>Pseudomonadota</taxon>
        <taxon>Gammaproteobacteria</taxon>
        <taxon>Alteromonadales</taxon>
        <taxon>Pseudoalteromonadaceae</taxon>
        <taxon>Pseudoalteromonas</taxon>
    </lineage>
</organism>
<evidence type="ECO:0000259" key="7">
    <source>
        <dbReference type="Pfam" id="PF00460"/>
    </source>
</evidence>
<evidence type="ECO:0000313" key="13">
    <source>
        <dbReference type="Proteomes" id="UP000305874"/>
    </source>
</evidence>
<dbReference type="AlphaFoldDB" id="A0A0F4PWT8"/>
<dbReference type="EMBL" id="PNCG01000004">
    <property type="protein sequence ID" value="TMP87901.1"/>
    <property type="molecule type" value="Genomic_DNA"/>
</dbReference>
<evidence type="ECO:0000256" key="2">
    <source>
        <dbReference type="ARBA" id="ARBA00009677"/>
    </source>
</evidence>
<keyword evidence="10" id="KW-0969">Cilium</keyword>
<dbReference type="Proteomes" id="UP000033664">
    <property type="component" value="Unassembled WGS sequence"/>
</dbReference>
<dbReference type="NCBIfam" id="NF009280">
    <property type="entry name" value="PRK12640.1"/>
    <property type="match status" value="1"/>
</dbReference>
<evidence type="ECO:0000256" key="4">
    <source>
        <dbReference type="ARBA" id="ARBA00038560"/>
    </source>
</evidence>
<evidence type="ECO:0000313" key="10">
    <source>
        <dbReference type="EMBL" id="KJY97210.1"/>
    </source>
</evidence>
<dbReference type="GO" id="GO:0071978">
    <property type="term" value="P:bacterial-type flagellum-dependent swarming motility"/>
    <property type="evidence" value="ECO:0007669"/>
    <property type="project" value="TreeGrafter"/>
</dbReference>
<accession>A0A0F4PWT8</accession>
<dbReference type="InterPro" id="IPR001444">
    <property type="entry name" value="Flag_bb_rod_N"/>
</dbReference>
<keyword evidence="3 6" id="KW-0975">Bacterial flagellum</keyword>
<dbReference type="RefSeq" id="WP_022944054.1">
    <property type="nucleotide sequence ID" value="NZ_CP023396.1"/>
</dbReference>
<dbReference type="InterPro" id="IPR053967">
    <property type="entry name" value="LlgE_F_G-like_D1"/>
</dbReference>
<dbReference type="EMBL" id="JXXZ01000013">
    <property type="protein sequence ID" value="KJY97210.1"/>
    <property type="molecule type" value="Genomic_DNA"/>
</dbReference>
<dbReference type="Pfam" id="PF00460">
    <property type="entry name" value="Flg_bb_rod"/>
    <property type="match status" value="1"/>
</dbReference>
<dbReference type="PANTHER" id="PTHR30435">
    <property type="entry name" value="FLAGELLAR PROTEIN"/>
    <property type="match status" value="1"/>
</dbReference>
<dbReference type="OrthoDB" id="9804559at2"/>
<dbReference type="PATRIC" id="fig|151081.8.peg.777"/>
<sequence>MDKMLYIATSGAKQSLLGMGVKSNNLANANTTGFKADIAQARSMQAFGEGLPTRVFALQERAGTNTTAGGISETGRDLDIAMSEHGWLTVLDDAGNEAYTKAGSLKMTQEGMLLDRDGRQVVGEGGPVILPVPIEKISFSKDGTIQVRPQGAPANFLEEVDRLQIVEATGHQVEKGNDGLFRPVNGQQLDVSENVSIMSGALEMSNVNPVHEMVDMISHQRQFELQVKLMKTAEENDQRAESLLRIM</sequence>
<name>A0A0F4PWT8_9GAMM</name>
<feature type="domain" description="Flagellar basal-body/hook protein C-terminal" evidence="8">
    <location>
        <begin position="198"/>
        <end position="243"/>
    </location>
</feature>
<gene>
    <name evidence="11" type="ORF">CWC05_06330</name>
    <name evidence="10" type="ORF">TW72_15485</name>
</gene>
<dbReference type="PANTHER" id="PTHR30435:SF18">
    <property type="entry name" value="FLAGELLAR BASAL-BODY ROD PROTEIN FLGF"/>
    <property type="match status" value="1"/>
</dbReference>
<dbReference type="Pfam" id="PF06429">
    <property type="entry name" value="Flg_bbr_C"/>
    <property type="match status" value="1"/>
</dbReference>
<reference evidence="11 13" key="2">
    <citation type="submission" date="2017-12" db="EMBL/GenBank/DDBJ databases">
        <authorList>
            <person name="Paulsen S."/>
            <person name="Gram L.K."/>
        </authorList>
    </citation>
    <scope>NUCLEOTIDE SEQUENCE [LARGE SCALE GENOMIC DNA]</scope>
    <source>
        <strain evidence="11 13">S2897</strain>
    </source>
</reference>
<comment type="caution">
    <text evidence="10">The sequence shown here is derived from an EMBL/GenBank/DDBJ whole genome shotgun (WGS) entry which is preliminary data.</text>
</comment>
<evidence type="ECO:0000256" key="1">
    <source>
        <dbReference type="ARBA" id="ARBA00004117"/>
    </source>
</evidence>
<keyword evidence="10" id="KW-0282">Flagellum</keyword>
<proteinExistence type="inferred from homology"/>
<dbReference type="NCBIfam" id="TIGR03506">
    <property type="entry name" value="FlgEFG_subfam"/>
    <property type="match status" value="1"/>
</dbReference>
<evidence type="ECO:0000313" key="11">
    <source>
        <dbReference type="EMBL" id="TMP87901.1"/>
    </source>
</evidence>
<dbReference type="Pfam" id="PF22692">
    <property type="entry name" value="LlgE_F_G_D1"/>
    <property type="match status" value="1"/>
</dbReference>
<feature type="domain" description="Flagellar hook protein FlgE/F/G-like D1" evidence="9">
    <location>
        <begin position="85"/>
        <end position="147"/>
    </location>
</feature>
<dbReference type="SUPFAM" id="SSF117143">
    <property type="entry name" value="Flagellar hook protein flgE"/>
    <property type="match status" value="1"/>
</dbReference>
<dbReference type="STRING" id="151081.TW72_15485"/>
<evidence type="ECO:0000259" key="9">
    <source>
        <dbReference type="Pfam" id="PF22692"/>
    </source>
</evidence>
<dbReference type="InterPro" id="IPR037925">
    <property type="entry name" value="FlgE/F/G-like"/>
</dbReference>
<keyword evidence="12" id="KW-1185">Reference proteome</keyword>
<comment type="subcellular location">
    <subcellularLocation>
        <location evidence="1 6">Bacterial flagellum basal body</location>
    </subcellularLocation>
</comment>
<comment type="similarity">
    <text evidence="2 6">Belongs to the flagella basal body rod proteins family.</text>
</comment>
<evidence type="ECO:0000256" key="6">
    <source>
        <dbReference type="RuleBase" id="RU362116"/>
    </source>
</evidence>
<evidence type="ECO:0000259" key="8">
    <source>
        <dbReference type="Pfam" id="PF06429"/>
    </source>
</evidence>
<reference evidence="13" key="3">
    <citation type="submission" date="2019-06" db="EMBL/GenBank/DDBJ databases">
        <title>Co-occurence of chitin degradation, pigmentation and bioactivity in marine Pseudoalteromonas.</title>
        <authorList>
            <person name="Sonnenschein E.C."/>
            <person name="Bech P.K."/>
        </authorList>
    </citation>
    <scope>NUCLEOTIDE SEQUENCE [LARGE SCALE GENOMIC DNA]</scope>
    <source>
        <strain evidence="13">S2897</strain>
    </source>
</reference>
<evidence type="ECO:0000313" key="12">
    <source>
        <dbReference type="Proteomes" id="UP000033664"/>
    </source>
</evidence>
<reference evidence="10 12" key="1">
    <citation type="journal article" date="2015" name="BMC Genomics">
        <title>Genome mining reveals unlocked bioactive potential of marine Gram-negative bacteria.</title>
        <authorList>
            <person name="Machado H."/>
            <person name="Sonnenschein E.C."/>
            <person name="Melchiorsen J."/>
            <person name="Gram L."/>
        </authorList>
    </citation>
    <scope>NUCLEOTIDE SEQUENCE [LARGE SCALE GENOMIC DNA]</scope>
    <source>
        <strain evidence="10 12">S3137</strain>
    </source>
</reference>
<evidence type="ECO:0000256" key="5">
    <source>
        <dbReference type="ARBA" id="ARBA00040228"/>
    </source>
</evidence>
<keyword evidence="10" id="KW-0966">Cell projection</keyword>
<dbReference type="InterPro" id="IPR020013">
    <property type="entry name" value="Flagellar_FlgE/F/G"/>
</dbReference>